<dbReference type="Ensembl" id="ENSPNYT00000031089.1">
    <property type="protein sequence ID" value="ENSPNYP00000030350.1"/>
    <property type="gene ID" value="ENSPNYG00000022877.1"/>
</dbReference>
<dbReference type="GO" id="GO:0005634">
    <property type="term" value="C:nucleus"/>
    <property type="evidence" value="ECO:0007669"/>
    <property type="project" value="TreeGrafter"/>
</dbReference>
<evidence type="ECO:0000256" key="1">
    <source>
        <dbReference type="ARBA" id="ARBA00023125"/>
    </source>
</evidence>
<dbReference type="Gene3D" id="1.10.10.60">
    <property type="entry name" value="Homeodomain-like"/>
    <property type="match status" value="1"/>
</dbReference>
<dbReference type="SUPFAM" id="SSF46689">
    <property type="entry name" value="Homeodomain-like"/>
    <property type="match status" value="1"/>
</dbReference>
<dbReference type="STRING" id="303518.ENSPNYP00000030350"/>
<protein>
    <recommendedName>
        <fullName evidence="2">HTH CENPB-type domain-containing protein</fullName>
    </recommendedName>
</protein>
<sequence>MVRMESALALWISGCREKNITLDTNIICSKAKKLYETFADSEEQDDAEPRPLMSAFHAEPSSFNDSKGWFEKFKKHFGLKSVSLHGEAASADTTGAEAYVNNKFKVIIEERRYEPEQVFNMDETCLFWKRMPSRTFIMQDEAKAPGFKAQKDCVTLVMCGNAAGSMIKPGLIYRSRNPRALKNKNKNALPVYWMQSKGLDDKSQALFERKRTKLLLVDNAGSHTDDLSYDGVQIEFLQPNTTPLIRPMDQGNILAFKALYTHNTLQHLVEMKTETLNACWKKLWPEAVHNPTECSLDEIHHSVVDTAVNLAKLLGGDRFNDMTPDDINALIDTQSQPLTDEDLAEMTKLTSEDEGEEDEEDASVDIDEEDGLTFDRLIPLAVLDHLPPFLQSHLMT</sequence>
<proteinExistence type="predicted"/>
<dbReference type="AlphaFoldDB" id="A0A3B4H571"/>
<organism evidence="3">
    <name type="scientific">Pundamilia nyererei</name>
    <dbReference type="NCBI Taxonomy" id="303518"/>
    <lineage>
        <taxon>Eukaryota</taxon>
        <taxon>Metazoa</taxon>
        <taxon>Chordata</taxon>
        <taxon>Craniata</taxon>
        <taxon>Vertebrata</taxon>
        <taxon>Euteleostomi</taxon>
        <taxon>Actinopterygii</taxon>
        <taxon>Neopterygii</taxon>
        <taxon>Teleostei</taxon>
        <taxon>Neoteleostei</taxon>
        <taxon>Acanthomorphata</taxon>
        <taxon>Ovalentaria</taxon>
        <taxon>Cichlomorphae</taxon>
        <taxon>Cichliformes</taxon>
        <taxon>Cichlidae</taxon>
        <taxon>African cichlids</taxon>
        <taxon>Pseudocrenilabrinae</taxon>
        <taxon>Haplochromini</taxon>
        <taxon>Pundamilia</taxon>
    </lineage>
</organism>
<feature type="domain" description="HTH CENPB-type" evidence="2">
    <location>
        <begin position="1"/>
        <end position="83"/>
    </location>
</feature>
<dbReference type="InterPro" id="IPR050863">
    <property type="entry name" value="CenT-Element_Derived"/>
</dbReference>
<name>A0A3B4H571_9CICH</name>
<dbReference type="Pfam" id="PF03184">
    <property type="entry name" value="DDE_1"/>
    <property type="match status" value="1"/>
</dbReference>
<evidence type="ECO:0000313" key="3">
    <source>
        <dbReference type="Ensembl" id="ENSPNYP00000030350.1"/>
    </source>
</evidence>
<keyword evidence="1" id="KW-0238">DNA-binding</keyword>
<reference evidence="3" key="1">
    <citation type="submission" date="2023-09" db="UniProtKB">
        <authorList>
            <consortium name="Ensembl"/>
        </authorList>
    </citation>
    <scope>IDENTIFICATION</scope>
</reference>
<dbReference type="InterPro" id="IPR009057">
    <property type="entry name" value="Homeodomain-like_sf"/>
</dbReference>
<dbReference type="GO" id="GO:0003677">
    <property type="term" value="F:DNA binding"/>
    <property type="evidence" value="ECO:0007669"/>
    <property type="project" value="UniProtKB-KW"/>
</dbReference>
<dbReference type="GeneTree" id="ENSGT00940000163452"/>
<accession>A0A3B4H571</accession>
<dbReference type="InterPro" id="IPR004875">
    <property type="entry name" value="DDE_SF_endonuclease_dom"/>
</dbReference>
<evidence type="ECO:0000259" key="2">
    <source>
        <dbReference type="PROSITE" id="PS51253"/>
    </source>
</evidence>
<dbReference type="PANTHER" id="PTHR19303:SF52">
    <property type="entry name" value="TIGGER TRANSPOSABLE ELEMENT-DERIVED PROTEIN 6"/>
    <property type="match status" value="1"/>
</dbReference>
<dbReference type="InterPro" id="IPR006600">
    <property type="entry name" value="HTH_CenpB_DNA-bd_dom"/>
</dbReference>
<dbReference type="PROSITE" id="PS51253">
    <property type="entry name" value="HTH_CENPB"/>
    <property type="match status" value="1"/>
</dbReference>
<dbReference type="PANTHER" id="PTHR19303">
    <property type="entry name" value="TRANSPOSON"/>
    <property type="match status" value="1"/>
</dbReference>